<sequence length="49" mass="5620">MKVKIVDAMSTGRLENKINKFIEKERPNVIDIKISAGFCSYVALIQYED</sequence>
<organism evidence="1 2">
    <name type="scientific">Lentibacillus salinarum</name>
    <dbReference type="NCBI Taxonomy" id="446820"/>
    <lineage>
        <taxon>Bacteria</taxon>
        <taxon>Bacillati</taxon>
        <taxon>Bacillota</taxon>
        <taxon>Bacilli</taxon>
        <taxon>Bacillales</taxon>
        <taxon>Bacillaceae</taxon>
        <taxon>Lentibacillus</taxon>
    </lineage>
</organism>
<dbReference type="EMBL" id="JBHTNH010000019">
    <property type="protein sequence ID" value="MFD1361796.1"/>
    <property type="molecule type" value="Genomic_DNA"/>
</dbReference>
<comment type="caution">
    <text evidence="1">The sequence shown here is derived from an EMBL/GenBank/DDBJ whole genome shotgun (WGS) entry which is preliminary data.</text>
</comment>
<proteinExistence type="predicted"/>
<evidence type="ECO:0000313" key="1">
    <source>
        <dbReference type="EMBL" id="MFD1361796.1"/>
    </source>
</evidence>
<protein>
    <recommendedName>
        <fullName evidence="3">Sporulation protein Cse60</fullName>
    </recommendedName>
</protein>
<name>A0ABW3ZTY3_9BACI</name>
<dbReference type="RefSeq" id="WP_382399707.1">
    <property type="nucleotide sequence ID" value="NZ_JBHTNH010000019.1"/>
</dbReference>
<keyword evidence="2" id="KW-1185">Reference proteome</keyword>
<evidence type="ECO:0000313" key="2">
    <source>
        <dbReference type="Proteomes" id="UP001597178"/>
    </source>
</evidence>
<gene>
    <name evidence="1" type="ORF">ACFQ4A_09030</name>
</gene>
<accession>A0ABW3ZTY3</accession>
<evidence type="ECO:0008006" key="3">
    <source>
        <dbReference type="Google" id="ProtNLM"/>
    </source>
</evidence>
<dbReference type="Proteomes" id="UP001597178">
    <property type="component" value="Unassembled WGS sequence"/>
</dbReference>
<reference evidence="2" key="1">
    <citation type="journal article" date="2019" name="Int. J. Syst. Evol. Microbiol.">
        <title>The Global Catalogue of Microorganisms (GCM) 10K type strain sequencing project: providing services to taxonomists for standard genome sequencing and annotation.</title>
        <authorList>
            <consortium name="The Broad Institute Genomics Platform"/>
            <consortium name="The Broad Institute Genome Sequencing Center for Infectious Disease"/>
            <person name="Wu L."/>
            <person name="Ma J."/>
        </authorList>
    </citation>
    <scope>NUCLEOTIDE SEQUENCE [LARGE SCALE GENOMIC DNA]</scope>
    <source>
        <strain evidence="2">CCUG 54822</strain>
    </source>
</reference>